<evidence type="ECO:0008006" key="12">
    <source>
        <dbReference type="Google" id="ProtNLM"/>
    </source>
</evidence>
<gene>
    <name evidence="10" type="ORF">HMPREF1541_05844</name>
</gene>
<evidence type="ECO:0000256" key="8">
    <source>
        <dbReference type="SAM" id="MobiDB-lite"/>
    </source>
</evidence>
<evidence type="ECO:0000313" key="10">
    <source>
        <dbReference type="EMBL" id="ETN39618.1"/>
    </source>
</evidence>
<keyword evidence="11" id="KW-1185">Reference proteome</keyword>
<dbReference type="Pfam" id="PF07690">
    <property type="entry name" value="MFS_1"/>
    <property type="match status" value="1"/>
</dbReference>
<feature type="transmembrane region" description="Helical" evidence="9">
    <location>
        <begin position="443"/>
        <end position="461"/>
    </location>
</feature>
<keyword evidence="6" id="KW-0406">Ion transport</keyword>
<dbReference type="FunCoup" id="W2RV22">
    <property type="interactions" value="20"/>
</dbReference>
<feature type="transmembrane region" description="Helical" evidence="9">
    <location>
        <begin position="95"/>
        <end position="119"/>
    </location>
</feature>
<evidence type="ECO:0000256" key="4">
    <source>
        <dbReference type="ARBA" id="ARBA00022692"/>
    </source>
</evidence>
<dbReference type="SUPFAM" id="SSF103473">
    <property type="entry name" value="MFS general substrate transporter"/>
    <property type="match status" value="1"/>
</dbReference>
<dbReference type="eggNOG" id="KOG0254">
    <property type="taxonomic scope" value="Eukaryota"/>
</dbReference>
<dbReference type="Gene3D" id="1.20.1250.20">
    <property type="entry name" value="MFS general substrate transporter like domains"/>
    <property type="match status" value="2"/>
</dbReference>
<dbReference type="RefSeq" id="XP_008718403.1">
    <property type="nucleotide sequence ID" value="XM_008720181.1"/>
</dbReference>
<comment type="subcellular location">
    <subcellularLocation>
        <location evidence="1">Endomembrane system</location>
        <topology evidence="1">Multi-pass membrane protein</topology>
    </subcellularLocation>
</comment>
<feature type="transmembrane region" description="Helical" evidence="9">
    <location>
        <begin position="188"/>
        <end position="209"/>
    </location>
</feature>
<keyword evidence="3" id="KW-0813">Transport</keyword>
<feature type="transmembrane region" description="Helical" evidence="9">
    <location>
        <begin position="221"/>
        <end position="243"/>
    </location>
</feature>
<dbReference type="HOGENOM" id="CLU_012970_2_1_1"/>
<feature type="transmembrane region" description="Helical" evidence="9">
    <location>
        <begin position="131"/>
        <end position="149"/>
    </location>
</feature>
<feature type="region of interest" description="Disordered" evidence="8">
    <location>
        <begin position="1"/>
        <end position="32"/>
    </location>
</feature>
<keyword evidence="7 9" id="KW-0472">Membrane</keyword>
<feature type="transmembrane region" description="Helical" evidence="9">
    <location>
        <begin position="352"/>
        <end position="375"/>
    </location>
</feature>
<dbReference type="GeneID" id="19973183"/>
<evidence type="ECO:0000313" key="11">
    <source>
        <dbReference type="Proteomes" id="UP000030752"/>
    </source>
</evidence>
<dbReference type="GO" id="GO:0005886">
    <property type="term" value="C:plasma membrane"/>
    <property type="evidence" value="ECO:0007669"/>
    <property type="project" value="TreeGrafter"/>
</dbReference>
<dbReference type="OrthoDB" id="4088837at2759"/>
<dbReference type="GO" id="GO:0015343">
    <property type="term" value="F:siderophore-iron transmembrane transporter activity"/>
    <property type="evidence" value="ECO:0007669"/>
    <property type="project" value="TreeGrafter"/>
</dbReference>
<feature type="transmembrane region" description="Helical" evidence="9">
    <location>
        <begin position="473"/>
        <end position="495"/>
    </location>
</feature>
<keyword evidence="4 9" id="KW-0812">Transmembrane</keyword>
<evidence type="ECO:0000256" key="7">
    <source>
        <dbReference type="ARBA" id="ARBA00023136"/>
    </source>
</evidence>
<evidence type="ECO:0000256" key="3">
    <source>
        <dbReference type="ARBA" id="ARBA00022448"/>
    </source>
</evidence>
<feature type="compositionally biased region" description="Polar residues" evidence="8">
    <location>
        <begin position="1"/>
        <end position="11"/>
    </location>
</feature>
<feature type="transmembrane region" description="Helical" evidence="9">
    <location>
        <begin position="310"/>
        <end position="331"/>
    </location>
</feature>
<dbReference type="VEuPathDB" id="FungiDB:HMPREF1541_05844"/>
<evidence type="ECO:0000256" key="6">
    <source>
        <dbReference type="ARBA" id="ARBA00023065"/>
    </source>
</evidence>
<evidence type="ECO:0000256" key="2">
    <source>
        <dbReference type="ARBA" id="ARBA00008335"/>
    </source>
</evidence>
<dbReference type="InParanoid" id="W2RV22"/>
<dbReference type="FunFam" id="1.20.1250.20:FF:000197">
    <property type="entry name" value="Siderophore iron transporter 1"/>
    <property type="match status" value="1"/>
</dbReference>
<evidence type="ECO:0000256" key="9">
    <source>
        <dbReference type="SAM" id="Phobius"/>
    </source>
</evidence>
<feature type="transmembrane region" description="Helical" evidence="9">
    <location>
        <begin position="412"/>
        <end position="431"/>
    </location>
</feature>
<dbReference type="InterPro" id="IPR011701">
    <property type="entry name" value="MFS"/>
</dbReference>
<evidence type="ECO:0000256" key="5">
    <source>
        <dbReference type="ARBA" id="ARBA00022989"/>
    </source>
</evidence>
<evidence type="ECO:0000256" key="1">
    <source>
        <dbReference type="ARBA" id="ARBA00004127"/>
    </source>
</evidence>
<sequence length="617" mass="67225">MSASTTETPNNGHVYAGEKHGAVPQNGRDSYDVDRRASKTLGEKSPGVARVEAISSVLTMKDRIALFFGVFLISYAYGLDGTLRYTYQPYATADFGVHSLLATVNVLRAVIAAAAQPTAARIADVFGRAELIMVSVFFYVLGTIIESVATNVNTFSAGACVYQIGYTMIIVLVEVIIADLTSTRSRLFFSYIPATPFIINTWASGNIAADVMAATTWKWGIGMWCIIYPVCAAPLIVTLLLVGRRARREGKLDSYKSEFQSRGAGGLAVQLFWQLDVIGVLLVIALFALILTPLTIAGGFSAQWRQAHVIAPLVIGILCVPGFLVWELFFAPQPLLPIRRMTDRGIWGPMGIALFLNFCWGMQADYLYTVLIVAFDFSIAGATRITQLYSFTSVITGTLLGLIVYKVRRLKPFIIAGVCLFIVAFGLMIHFRGGDDGSSQAGVIGAQVLLGFAGGMFPYPAQASIQVQVKHEHLAVMTGLFLATYNVGSAFGYTVSGAMWTQILPTSLERNLAFQTNETLAAAAYADPFSIALLYPVGTPERQALIDSYQHIQRLLCITGICLCVPLLAFAFAIRNPRLDERQTLAEDSDSETNIQIQRGQEVVAQGQGKWFHKLFS</sequence>
<feature type="transmembrane region" description="Helical" evidence="9">
    <location>
        <begin position="387"/>
        <end position="405"/>
    </location>
</feature>
<reference evidence="10 11" key="1">
    <citation type="submission" date="2013-03" db="EMBL/GenBank/DDBJ databases">
        <title>The Genome Sequence of Phialophora europaea CBS 101466.</title>
        <authorList>
            <consortium name="The Broad Institute Genomics Platform"/>
            <person name="Cuomo C."/>
            <person name="de Hoog S."/>
            <person name="Gorbushina A."/>
            <person name="Walker B."/>
            <person name="Young S.K."/>
            <person name="Zeng Q."/>
            <person name="Gargeya S."/>
            <person name="Fitzgerald M."/>
            <person name="Haas B."/>
            <person name="Abouelleil A."/>
            <person name="Allen A.W."/>
            <person name="Alvarado L."/>
            <person name="Arachchi H.M."/>
            <person name="Berlin A.M."/>
            <person name="Chapman S.B."/>
            <person name="Gainer-Dewar J."/>
            <person name="Goldberg J."/>
            <person name="Griggs A."/>
            <person name="Gujja S."/>
            <person name="Hansen M."/>
            <person name="Howarth C."/>
            <person name="Imamovic A."/>
            <person name="Ireland A."/>
            <person name="Larimer J."/>
            <person name="McCowan C."/>
            <person name="Murphy C."/>
            <person name="Pearson M."/>
            <person name="Poon T.W."/>
            <person name="Priest M."/>
            <person name="Roberts A."/>
            <person name="Saif S."/>
            <person name="Shea T."/>
            <person name="Sisk P."/>
            <person name="Sykes S."/>
            <person name="Wortman J."/>
            <person name="Nusbaum C."/>
            <person name="Birren B."/>
        </authorList>
    </citation>
    <scope>NUCLEOTIDE SEQUENCE [LARGE SCALE GENOMIC DNA]</scope>
    <source>
        <strain evidence="10 11">CBS 101466</strain>
    </source>
</reference>
<dbReference type="PANTHER" id="PTHR23501:SF92">
    <property type="entry name" value="GLUTATHIONE EXCHANGER 1-RELATED"/>
    <property type="match status" value="1"/>
</dbReference>
<dbReference type="AlphaFoldDB" id="W2RV22"/>
<dbReference type="GO" id="GO:0005768">
    <property type="term" value="C:endosome"/>
    <property type="evidence" value="ECO:0007669"/>
    <property type="project" value="TreeGrafter"/>
</dbReference>
<dbReference type="GO" id="GO:0005774">
    <property type="term" value="C:vacuolar membrane"/>
    <property type="evidence" value="ECO:0007669"/>
    <property type="project" value="TreeGrafter"/>
</dbReference>
<feature type="transmembrane region" description="Helical" evidence="9">
    <location>
        <begin position="64"/>
        <end position="83"/>
    </location>
</feature>
<name>W2RV22_CYPE1</name>
<dbReference type="Proteomes" id="UP000030752">
    <property type="component" value="Unassembled WGS sequence"/>
</dbReference>
<keyword evidence="5 9" id="KW-1133">Transmembrane helix</keyword>
<dbReference type="InterPro" id="IPR036259">
    <property type="entry name" value="MFS_trans_sf"/>
</dbReference>
<organism evidence="10 11">
    <name type="scientific">Cyphellophora europaea (strain CBS 101466)</name>
    <name type="common">Phialophora europaea</name>
    <dbReference type="NCBI Taxonomy" id="1220924"/>
    <lineage>
        <taxon>Eukaryota</taxon>
        <taxon>Fungi</taxon>
        <taxon>Dikarya</taxon>
        <taxon>Ascomycota</taxon>
        <taxon>Pezizomycotina</taxon>
        <taxon>Eurotiomycetes</taxon>
        <taxon>Chaetothyriomycetidae</taxon>
        <taxon>Chaetothyriales</taxon>
        <taxon>Cyphellophoraceae</taxon>
        <taxon>Cyphellophora</taxon>
    </lineage>
</organism>
<protein>
    <recommendedName>
        <fullName evidence="12">Major facilitator superfamily (MFS) profile domain-containing protein</fullName>
    </recommendedName>
</protein>
<feature type="transmembrane region" description="Helical" evidence="9">
    <location>
        <begin position="155"/>
        <end position="176"/>
    </location>
</feature>
<dbReference type="PANTHER" id="PTHR23501">
    <property type="entry name" value="MAJOR FACILITATOR SUPERFAMILY"/>
    <property type="match status" value="1"/>
</dbReference>
<proteinExistence type="inferred from homology"/>
<feature type="transmembrane region" description="Helical" evidence="9">
    <location>
        <begin position="264"/>
        <end position="290"/>
    </location>
</feature>
<dbReference type="EMBL" id="KB822721">
    <property type="protein sequence ID" value="ETN39618.1"/>
    <property type="molecule type" value="Genomic_DNA"/>
</dbReference>
<feature type="transmembrane region" description="Helical" evidence="9">
    <location>
        <begin position="552"/>
        <end position="574"/>
    </location>
</feature>
<comment type="similarity">
    <text evidence="2">Belongs to the major facilitator superfamily.</text>
</comment>
<accession>W2RV22</accession>